<evidence type="ECO:0000256" key="4">
    <source>
        <dbReference type="SAM" id="Phobius"/>
    </source>
</evidence>
<comment type="caution">
    <text evidence="5">The sequence shown here is derived from an EMBL/GenBank/DDBJ whole genome shotgun (WGS) entry which is preliminary data.</text>
</comment>
<reference evidence="5 6" key="1">
    <citation type="journal article" date="2015" name="Genome Announc.">
        <title>Expanding the biotechnology potential of lactobacilli through comparative genomics of 213 strains and associated genera.</title>
        <authorList>
            <person name="Sun Z."/>
            <person name="Harris H.M."/>
            <person name="McCann A."/>
            <person name="Guo C."/>
            <person name="Argimon S."/>
            <person name="Zhang W."/>
            <person name="Yang X."/>
            <person name="Jeffery I.B."/>
            <person name="Cooney J.C."/>
            <person name="Kagawa T.F."/>
            <person name="Liu W."/>
            <person name="Song Y."/>
            <person name="Salvetti E."/>
            <person name="Wrobel A."/>
            <person name="Rasinkangas P."/>
            <person name="Parkhill J."/>
            <person name="Rea M.C."/>
            <person name="O'Sullivan O."/>
            <person name="Ritari J."/>
            <person name="Douillard F.P."/>
            <person name="Paul Ross R."/>
            <person name="Yang R."/>
            <person name="Briner A.E."/>
            <person name="Felis G.E."/>
            <person name="de Vos W.M."/>
            <person name="Barrangou R."/>
            <person name="Klaenhammer T.R."/>
            <person name="Caufield P.W."/>
            <person name="Cui Y."/>
            <person name="Zhang H."/>
            <person name="O'Toole P.W."/>
        </authorList>
    </citation>
    <scope>NUCLEOTIDE SEQUENCE [LARGE SCALE GENOMIC DNA]</scope>
    <source>
        <strain evidence="5 6">DSM 15814</strain>
    </source>
</reference>
<dbReference type="AlphaFoldDB" id="A0A0R1RPS8"/>
<comment type="similarity">
    <text evidence="1">Belongs to the glycosyltransferase 2 family.</text>
</comment>
<protein>
    <submittedName>
        <fullName evidence="5">N-acetylglucosaminyltransferase</fullName>
    </submittedName>
</protein>
<dbReference type="CDD" id="cd06423">
    <property type="entry name" value="CESA_like"/>
    <property type="match status" value="1"/>
</dbReference>
<accession>A0A0R1RPS8</accession>
<gene>
    <name evidence="5" type="ORF">FD35_GL001277</name>
</gene>
<dbReference type="PANTHER" id="PTHR43630:SF1">
    <property type="entry name" value="POLY-BETA-1,6-N-ACETYL-D-GLUCOSAMINE SYNTHASE"/>
    <property type="match status" value="1"/>
</dbReference>
<evidence type="ECO:0000256" key="2">
    <source>
        <dbReference type="ARBA" id="ARBA00022676"/>
    </source>
</evidence>
<dbReference type="PATRIC" id="fig|1114972.6.peg.1295"/>
<feature type="transmembrane region" description="Helical" evidence="4">
    <location>
        <begin position="318"/>
        <end position="344"/>
    </location>
</feature>
<dbReference type="InterPro" id="IPR029044">
    <property type="entry name" value="Nucleotide-diphossugar_trans"/>
</dbReference>
<dbReference type="EMBL" id="AZFF01000002">
    <property type="protein sequence ID" value="KRL56980.1"/>
    <property type="molecule type" value="Genomic_DNA"/>
</dbReference>
<keyword evidence="4" id="KW-0812">Transmembrane</keyword>
<feature type="transmembrane region" description="Helical" evidence="4">
    <location>
        <begin position="20"/>
        <end position="46"/>
    </location>
</feature>
<keyword evidence="6" id="KW-1185">Reference proteome</keyword>
<keyword evidence="4" id="KW-1133">Transmembrane helix</keyword>
<organism evidence="5 6">
    <name type="scientific">Furfurilactobacillus rossiae DSM 15814</name>
    <dbReference type="NCBI Taxonomy" id="1114972"/>
    <lineage>
        <taxon>Bacteria</taxon>
        <taxon>Bacillati</taxon>
        <taxon>Bacillota</taxon>
        <taxon>Bacilli</taxon>
        <taxon>Lactobacillales</taxon>
        <taxon>Lactobacillaceae</taxon>
        <taxon>Furfurilactobacillus</taxon>
    </lineage>
</organism>
<dbReference type="PANTHER" id="PTHR43630">
    <property type="entry name" value="POLY-BETA-1,6-N-ACETYL-D-GLUCOSAMINE SYNTHASE"/>
    <property type="match status" value="1"/>
</dbReference>
<dbReference type="STRING" id="1114972.FD35_GL001277"/>
<dbReference type="SUPFAM" id="SSF53448">
    <property type="entry name" value="Nucleotide-diphospho-sugar transferases"/>
    <property type="match status" value="1"/>
</dbReference>
<evidence type="ECO:0000313" key="5">
    <source>
        <dbReference type="EMBL" id="KRL56980.1"/>
    </source>
</evidence>
<feature type="transmembrane region" description="Helical" evidence="4">
    <location>
        <begin position="386"/>
        <end position="409"/>
    </location>
</feature>
<sequence length="430" mass="49101">MHSQFGILKGGTIINILDIFLFIAILAIWTILIVNIILVIAGYVNYLRQVKTPARELPEKVPFVSVMVPAHNEGIVIVKTVESLLNFDYPHDRYEIIIINDNSDDNSAELLGRLQKRYPHRQVHVINTDKTNGGKGKSNALNIGLAAAKGDVISIYDADNTPESGALRILVAELMADDTLGAVIGKFRTRNRNATLLTRFINIETLSFQWMAQAGRQQLFHLCTIPGTNYVIRRSLLEDVGGWDVKALAEDTEISFRIYMKGFHIKFQPKVVTWEQEPQTLSVWFHQRTRWVKGNIYVILKNTHLLFTKRGRPIRFDLLYFLSIYFLLMTSLVLSDTVFVLSVAGKVHSNLQGFSNSLWLLAIVLFVASTYITITTEKGEMNFSNVLIIILMYITYSQMWLAVAAYGMVGYVREQVFHKQAKWYKTKRYQ</sequence>
<proteinExistence type="inferred from homology"/>
<evidence type="ECO:0000256" key="1">
    <source>
        <dbReference type="ARBA" id="ARBA00006739"/>
    </source>
</evidence>
<name>A0A0R1RPS8_9LACO</name>
<dbReference type="Proteomes" id="UP000051999">
    <property type="component" value="Unassembled WGS sequence"/>
</dbReference>
<evidence type="ECO:0000256" key="3">
    <source>
        <dbReference type="ARBA" id="ARBA00022679"/>
    </source>
</evidence>
<dbReference type="Pfam" id="PF13641">
    <property type="entry name" value="Glyco_tranf_2_3"/>
    <property type="match status" value="1"/>
</dbReference>
<keyword evidence="4" id="KW-0472">Membrane</keyword>
<feature type="transmembrane region" description="Helical" evidence="4">
    <location>
        <begin position="356"/>
        <end position="374"/>
    </location>
</feature>
<dbReference type="Gene3D" id="3.90.550.10">
    <property type="entry name" value="Spore Coat Polysaccharide Biosynthesis Protein SpsA, Chain A"/>
    <property type="match status" value="1"/>
</dbReference>
<evidence type="ECO:0000313" key="6">
    <source>
        <dbReference type="Proteomes" id="UP000051999"/>
    </source>
</evidence>
<keyword evidence="3 5" id="KW-0808">Transferase</keyword>
<keyword evidence="2 5" id="KW-0328">Glycosyltransferase</keyword>
<dbReference type="GO" id="GO:0016757">
    <property type="term" value="F:glycosyltransferase activity"/>
    <property type="evidence" value="ECO:0007669"/>
    <property type="project" value="UniProtKB-KW"/>
</dbReference>
<dbReference type="eggNOG" id="COG1215">
    <property type="taxonomic scope" value="Bacteria"/>
</dbReference>